<feature type="non-terminal residue" evidence="1">
    <location>
        <position position="1"/>
    </location>
</feature>
<name>A0ACC1IZC0_9FUNG</name>
<reference evidence="1" key="1">
    <citation type="submission" date="2022-07" db="EMBL/GenBank/DDBJ databases">
        <title>Phylogenomic reconstructions and comparative analyses of Kickxellomycotina fungi.</title>
        <authorList>
            <person name="Reynolds N.K."/>
            <person name="Stajich J.E."/>
            <person name="Barry K."/>
            <person name="Grigoriev I.V."/>
            <person name="Crous P."/>
            <person name="Smith M.E."/>
        </authorList>
    </citation>
    <scope>NUCLEOTIDE SEQUENCE</scope>
    <source>
        <strain evidence="1">NRRL 5244</strain>
    </source>
</reference>
<dbReference type="Proteomes" id="UP001150603">
    <property type="component" value="Unassembled WGS sequence"/>
</dbReference>
<feature type="non-terminal residue" evidence="1">
    <location>
        <position position="372"/>
    </location>
</feature>
<organism evidence="1 2">
    <name type="scientific">Linderina macrospora</name>
    <dbReference type="NCBI Taxonomy" id="4868"/>
    <lineage>
        <taxon>Eukaryota</taxon>
        <taxon>Fungi</taxon>
        <taxon>Fungi incertae sedis</taxon>
        <taxon>Zoopagomycota</taxon>
        <taxon>Kickxellomycotina</taxon>
        <taxon>Kickxellomycetes</taxon>
        <taxon>Kickxellales</taxon>
        <taxon>Kickxellaceae</taxon>
        <taxon>Linderina</taxon>
    </lineage>
</organism>
<sequence>PPPVVPQPAQPGVTVIFPQPAQPGVTVIFPQPPQPSVTEVVPSAPPAVTDVVPSAPPAATEVVPSAPPAPTPAPTVPATPSYRTNAYNKRDIQQSAIDNLVNGNGAMMFNINGQTYMLLRLPVSIPQAQQASVPLHKRDTPSSLIDEATTKDLASEALLYEVLGKVFARVLLPANAHVGISQPAGADALSHLLKRDLVPNLLGEVIASAVAPLSIVANIQHDANGNGLVPNLLGDVSATILASPTVTAHILDSGDDSGALLKRDLLNNVLGEVIASVVAPLNIVANINPDEDGNGLVPNLLGAVSATIMASPTVTAHIFDAGDNSGDMLKRDLVPNLLGEVIASAVAPLNIVANIQHDADGNGLVPNLLGDV</sequence>
<protein>
    <submittedName>
        <fullName evidence="1">Uncharacterized protein</fullName>
    </submittedName>
</protein>
<evidence type="ECO:0000313" key="1">
    <source>
        <dbReference type="EMBL" id="KAJ1931421.1"/>
    </source>
</evidence>
<evidence type="ECO:0000313" key="2">
    <source>
        <dbReference type="Proteomes" id="UP001150603"/>
    </source>
</evidence>
<comment type="caution">
    <text evidence="1">The sequence shown here is derived from an EMBL/GenBank/DDBJ whole genome shotgun (WGS) entry which is preliminary data.</text>
</comment>
<proteinExistence type="predicted"/>
<dbReference type="EMBL" id="JANBPW010006012">
    <property type="protein sequence ID" value="KAJ1931421.1"/>
    <property type="molecule type" value="Genomic_DNA"/>
</dbReference>
<gene>
    <name evidence="1" type="ORF">FBU59_006716</name>
</gene>
<keyword evidence="2" id="KW-1185">Reference proteome</keyword>
<accession>A0ACC1IZC0</accession>